<dbReference type="OrthoDB" id="5722175at2"/>
<dbReference type="PANTHER" id="PTHR47894:SF1">
    <property type="entry name" value="HTH-TYPE TRANSCRIPTIONAL REGULATOR VQSM"/>
    <property type="match status" value="1"/>
</dbReference>
<dbReference type="EMBL" id="CP021425">
    <property type="protein sequence ID" value="ARU56763.1"/>
    <property type="molecule type" value="Genomic_DNA"/>
</dbReference>
<evidence type="ECO:0000313" key="5">
    <source>
        <dbReference type="EMBL" id="ARU56763.1"/>
    </source>
</evidence>
<dbReference type="Pfam" id="PF12833">
    <property type="entry name" value="HTH_18"/>
    <property type="match status" value="1"/>
</dbReference>
<evidence type="ECO:0000256" key="3">
    <source>
        <dbReference type="ARBA" id="ARBA00023163"/>
    </source>
</evidence>
<evidence type="ECO:0000256" key="1">
    <source>
        <dbReference type="ARBA" id="ARBA00023015"/>
    </source>
</evidence>
<feature type="domain" description="HTH araC/xylS-type" evidence="4">
    <location>
        <begin position="259"/>
        <end position="357"/>
    </location>
</feature>
<dbReference type="Gene3D" id="1.10.10.60">
    <property type="entry name" value="Homeodomain-like"/>
    <property type="match status" value="1"/>
</dbReference>
<dbReference type="SMART" id="SM00342">
    <property type="entry name" value="HTH_ARAC"/>
    <property type="match status" value="1"/>
</dbReference>
<dbReference type="InterPro" id="IPR020449">
    <property type="entry name" value="Tscrpt_reg_AraC-type_HTH"/>
</dbReference>
<dbReference type="PANTHER" id="PTHR47894">
    <property type="entry name" value="HTH-TYPE TRANSCRIPTIONAL REGULATOR GADX"/>
    <property type="match status" value="1"/>
</dbReference>
<keyword evidence="3" id="KW-0804">Transcription</keyword>
<dbReference type="GO" id="GO:0005829">
    <property type="term" value="C:cytosol"/>
    <property type="evidence" value="ECO:0007669"/>
    <property type="project" value="TreeGrafter"/>
</dbReference>
<protein>
    <submittedName>
        <fullName evidence="5">AraC family transcriptional regulator</fullName>
    </submittedName>
</protein>
<dbReference type="InterPro" id="IPR018060">
    <property type="entry name" value="HTH_AraC"/>
</dbReference>
<dbReference type="SUPFAM" id="SSF46689">
    <property type="entry name" value="Homeodomain-like"/>
    <property type="match status" value="1"/>
</dbReference>
<dbReference type="Proteomes" id="UP000196027">
    <property type="component" value="Chromosome"/>
</dbReference>
<evidence type="ECO:0000256" key="2">
    <source>
        <dbReference type="ARBA" id="ARBA00023125"/>
    </source>
</evidence>
<dbReference type="RefSeq" id="WP_087461725.1">
    <property type="nucleotide sequence ID" value="NZ_CP021425.1"/>
</dbReference>
<dbReference type="AlphaFoldDB" id="A0A1Y0IBJ5"/>
<organism evidence="5 6">
    <name type="scientific">Oleiphilus messinensis</name>
    <dbReference type="NCBI Taxonomy" id="141451"/>
    <lineage>
        <taxon>Bacteria</taxon>
        <taxon>Pseudomonadati</taxon>
        <taxon>Pseudomonadota</taxon>
        <taxon>Gammaproteobacteria</taxon>
        <taxon>Oceanospirillales</taxon>
        <taxon>Oleiphilaceae</taxon>
        <taxon>Oleiphilus</taxon>
    </lineage>
</organism>
<name>A0A1Y0IBJ5_9GAMM</name>
<sequence>MSKNDPYDLSRPSLPATYAKVLLDVLSERGIDSAPLIRNAALPTVALTRTDSRINLFQWSKLVLEALNAAEDDGIGYEYGLALPPTAHGMLVFAAMSAPTLGAALDLASTFFGMRLQSFRLEVQKNQIDVQTNQNVAIIKIAETHPIFRASPRDAQRLRRFFYETLMLTVVKVADGLTGNKIGPQVLIHVDWPEPEYHGKYCDRLPDIRFDQVTNQIMLPDALLTLPLPAANETAYQQALAYCEQEKARFCRDVEDITERVKATLILTPYSGYPKIDAVASRLNLSSRTLKRRLQEVGSSFLRVLEAVQQREAESLLTNTDMQIQEIANFLGYKGAANFTRAFNRWSGETPGQYRKKAKQ</sequence>
<evidence type="ECO:0000259" key="4">
    <source>
        <dbReference type="PROSITE" id="PS01124"/>
    </source>
</evidence>
<dbReference type="InterPro" id="IPR009057">
    <property type="entry name" value="Homeodomain-like_sf"/>
</dbReference>
<keyword evidence="2" id="KW-0238">DNA-binding</keyword>
<proteinExistence type="predicted"/>
<dbReference type="GO" id="GO:0000976">
    <property type="term" value="F:transcription cis-regulatory region binding"/>
    <property type="evidence" value="ECO:0007669"/>
    <property type="project" value="TreeGrafter"/>
</dbReference>
<dbReference type="InterPro" id="IPR032687">
    <property type="entry name" value="AraC-type_N"/>
</dbReference>
<dbReference type="KEGG" id="ome:OLMES_2713"/>
<dbReference type="GO" id="GO:0003700">
    <property type="term" value="F:DNA-binding transcription factor activity"/>
    <property type="evidence" value="ECO:0007669"/>
    <property type="project" value="InterPro"/>
</dbReference>
<gene>
    <name evidence="5" type="ORF">OLMES_2713</name>
</gene>
<evidence type="ECO:0000313" key="6">
    <source>
        <dbReference type="Proteomes" id="UP000196027"/>
    </source>
</evidence>
<keyword evidence="1" id="KW-0805">Transcription regulation</keyword>
<keyword evidence="6" id="KW-1185">Reference proteome</keyword>
<reference evidence="5 6" key="1">
    <citation type="submission" date="2017-05" db="EMBL/GenBank/DDBJ databases">
        <title>Genomic insights into alkan degradation activity of Oleiphilus messinensis.</title>
        <authorList>
            <person name="Kozyavkin S.A."/>
            <person name="Slesarev A.I."/>
            <person name="Golyshin P.N."/>
            <person name="Korzhenkov A."/>
            <person name="Golyshina O.N."/>
            <person name="Toshchakov S.V."/>
        </authorList>
    </citation>
    <scope>NUCLEOTIDE SEQUENCE [LARGE SCALE GENOMIC DNA]</scope>
    <source>
        <strain evidence="5 6">ME102</strain>
    </source>
</reference>
<dbReference type="Pfam" id="PF12625">
    <property type="entry name" value="Arabinose_bd"/>
    <property type="match status" value="1"/>
</dbReference>
<dbReference type="PRINTS" id="PR00032">
    <property type="entry name" value="HTHARAC"/>
</dbReference>
<accession>A0A1Y0IBJ5</accession>
<dbReference type="PROSITE" id="PS01124">
    <property type="entry name" value="HTH_ARAC_FAMILY_2"/>
    <property type="match status" value="1"/>
</dbReference>